<sequence>MTATATHYRAPEGADATFNRVVRWLADHGVNLAGAQNLTVAGRRTGKPQTVPVNLLRLDGREYLVSPRGNTQWARNARVAGTVELRRGRRRRTVALAELDPALRPPIIAEYLRKWGWEVGRFLPEGLSAKPTDDELVRHAASIPVFAVGHTE</sequence>
<dbReference type="InterPro" id="IPR012349">
    <property type="entry name" value="Split_barrel_FMN-bd"/>
</dbReference>
<dbReference type="InterPro" id="IPR004378">
    <property type="entry name" value="F420H2_quin_Rdtase"/>
</dbReference>
<evidence type="ECO:0000313" key="1">
    <source>
        <dbReference type="EMBL" id="VFA82799.1"/>
    </source>
</evidence>
<organism evidence="1 2">
    <name type="scientific">Gordonia paraffinivorans</name>
    <dbReference type="NCBI Taxonomy" id="175628"/>
    <lineage>
        <taxon>Bacteria</taxon>
        <taxon>Bacillati</taxon>
        <taxon>Actinomycetota</taxon>
        <taxon>Actinomycetes</taxon>
        <taxon>Mycobacteriales</taxon>
        <taxon>Gordoniaceae</taxon>
        <taxon>Gordonia</taxon>
    </lineage>
</organism>
<dbReference type="RefSeq" id="WP_006898392.1">
    <property type="nucleotide sequence ID" value="NZ_CAACYD010000005.1"/>
</dbReference>
<accession>A0ABD7V0A5</accession>
<dbReference type="GeneID" id="60749267"/>
<proteinExistence type="predicted"/>
<dbReference type="Gene3D" id="2.30.110.10">
    <property type="entry name" value="Electron Transport, Fmn-binding Protein, Chain A"/>
    <property type="match status" value="1"/>
</dbReference>
<evidence type="ECO:0000313" key="2">
    <source>
        <dbReference type="Proteomes" id="UP000360750"/>
    </source>
</evidence>
<dbReference type="EMBL" id="CAACYD010000005">
    <property type="protein sequence ID" value="VFA82799.1"/>
    <property type="molecule type" value="Genomic_DNA"/>
</dbReference>
<name>A0ABD7V0A5_9ACTN</name>
<reference evidence="1 2" key="1">
    <citation type="submission" date="2019-02" db="EMBL/GenBank/DDBJ databases">
        <authorList>
            <consortium name="Pathogen Informatics"/>
        </authorList>
    </citation>
    <scope>NUCLEOTIDE SEQUENCE [LARGE SCALE GENOMIC DNA]</scope>
    <source>
        <strain evidence="1 2">3012STDY6756503</strain>
    </source>
</reference>
<dbReference type="AlphaFoldDB" id="A0ABD7V0A5"/>
<gene>
    <name evidence="1" type="ORF">NCTC8139_01236</name>
</gene>
<comment type="caution">
    <text evidence="1">The sequence shown here is derived from an EMBL/GenBank/DDBJ whole genome shotgun (WGS) entry which is preliminary data.</text>
</comment>
<protein>
    <submittedName>
        <fullName evidence="1">Deazaflavin-dependent oxidoreductase, nitroreductase family</fullName>
    </submittedName>
</protein>
<dbReference type="Proteomes" id="UP000360750">
    <property type="component" value="Unassembled WGS sequence"/>
</dbReference>
<dbReference type="Pfam" id="PF04075">
    <property type="entry name" value="F420H2_quin_red"/>
    <property type="match status" value="1"/>
</dbReference>